<dbReference type="SUPFAM" id="SSF55486">
    <property type="entry name" value="Metalloproteases ('zincins'), catalytic domain"/>
    <property type="match status" value="1"/>
</dbReference>
<proteinExistence type="predicted"/>
<dbReference type="Gene3D" id="3.40.390.10">
    <property type="entry name" value="Collagenase (Catalytic Domain)"/>
    <property type="match status" value="1"/>
</dbReference>
<organism evidence="2 3">
    <name type="scientific">Nitrolancea hollandica Lb</name>
    <dbReference type="NCBI Taxonomy" id="1129897"/>
    <lineage>
        <taxon>Bacteria</taxon>
        <taxon>Pseudomonadati</taxon>
        <taxon>Thermomicrobiota</taxon>
        <taxon>Thermomicrobia</taxon>
        <taxon>Sphaerobacterales</taxon>
        <taxon>Sphaerobacterineae</taxon>
        <taxon>Sphaerobacteraceae</taxon>
        <taxon>Nitrolancea</taxon>
    </lineage>
</organism>
<sequence length="659" mass="69769">MPSGCTVSRNGPGSGLTLYVTWNFACSSSAGDGIPDVWKLHGASIDTGGGDKQFVDLPAMGATVNQKNVFVHLDWMANSTITQKLDPAALKKVVDAFALKGIKLIIDQGEDSILNYATNDTWGNLSEAKALTYQASLGTTGVDAGGNLTYDWTAFNAIKDAPLGFKSTGRSPIFHYAIAAHNIGTVTNSGIAGLGGSNLIISLGSFAGGVGTVDQQAGTFMHELGHNLGLDHGGGDAVNNKPNYLSVMNYSFQMTGLIKDGQAGTFDYSRFEGKPLNEGSLNEPIGLTIDAAHYGTTHYCPATKTASAGFVTVADAYAPIDWDCNGSANNATASADINGDSAKNTLNGYDDWKNLKFKVGAIGNAGNVPNPPVVTVLNEMTPEMLSQIKPLDATPPVTTASQTPPANANGWNNTDVKVTLSATDDNSGVARIEYNIDNAGWTTYTDPVTLSTEGVHTFQYRSIDRALNQEQAKSLTVRIDKTPPTVTSNVPAEGATYILHQPLTPDFSCDDGAGSGVATCTTSDAIDTNSVGSKTFTISASDKAGNTTNQVIHYTVSYDIKVLKGLEGPHRIPSPFKIWLIITDYYGQDYSSKDLPLYAVSLNPGPLTPGPVNPDNKFDFNGGAYTYMIFPFDMKPGTYTLGFTAQGDPNVHAVQFELY</sequence>
<dbReference type="Pfam" id="PF10462">
    <property type="entry name" value="Peptidase_M66"/>
    <property type="match status" value="1"/>
</dbReference>
<reference evidence="2 3" key="1">
    <citation type="journal article" date="2012" name="ISME J.">
        <title>Nitrification expanded: discovery, physiology and genomics of a nitrite-oxidizing bacterium from the phylum Chloroflexi.</title>
        <authorList>
            <person name="Sorokin D.Y."/>
            <person name="Lucker S."/>
            <person name="Vejmelkova D."/>
            <person name="Kostrikina N.A."/>
            <person name="Kleerebezem R."/>
            <person name="Rijpstra W.I."/>
            <person name="Damste J.S."/>
            <person name="Le Paslier D."/>
            <person name="Muyzer G."/>
            <person name="Wagner M."/>
            <person name="van Loosdrecht M.C."/>
            <person name="Daims H."/>
        </authorList>
    </citation>
    <scope>NUCLEOTIDE SEQUENCE [LARGE SCALE GENOMIC DNA]</scope>
    <source>
        <strain evidence="3">none</strain>
    </source>
</reference>
<dbReference type="InterPro" id="IPR058094">
    <property type="entry name" value="Ig-like_OmpL47-like"/>
</dbReference>
<protein>
    <submittedName>
        <fullName evidence="2">Uncharacterized protein</fullName>
    </submittedName>
</protein>
<accession>I4EIS6</accession>
<dbReference type="Proteomes" id="UP000004221">
    <property type="component" value="Unassembled WGS sequence"/>
</dbReference>
<name>I4EIS6_9BACT</name>
<keyword evidence="3" id="KW-1185">Reference proteome</keyword>
<dbReference type="NCBIfam" id="NF047446">
    <property type="entry name" value="barrel_OmpL47"/>
    <property type="match status" value="1"/>
</dbReference>
<feature type="compositionally biased region" description="Polar residues" evidence="1">
    <location>
        <begin position="396"/>
        <end position="412"/>
    </location>
</feature>
<dbReference type="EMBL" id="CAGS01000292">
    <property type="protein sequence ID" value="CCF84588.1"/>
    <property type="molecule type" value="Genomic_DNA"/>
</dbReference>
<dbReference type="Gene3D" id="3.30.1920.20">
    <property type="match status" value="1"/>
</dbReference>
<dbReference type="InterPro" id="IPR024079">
    <property type="entry name" value="MetalloPept_cat_dom_sf"/>
</dbReference>
<dbReference type="GO" id="GO:0008237">
    <property type="term" value="F:metallopeptidase activity"/>
    <property type="evidence" value="ECO:0007669"/>
    <property type="project" value="InterPro"/>
</dbReference>
<evidence type="ECO:0000256" key="1">
    <source>
        <dbReference type="SAM" id="MobiDB-lite"/>
    </source>
</evidence>
<comment type="caution">
    <text evidence="2">The sequence shown here is derived from an EMBL/GenBank/DDBJ whole genome shotgun (WGS) entry which is preliminary data.</text>
</comment>
<evidence type="ECO:0000313" key="2">
    <source>
        <dbReference type="EMBL" id="CCF84588.1"/>
    </source>
</evidence>
<evidence type="ECO:0000313" key="3">
    <source>
        <dbReference type="Proteomes" id="UP000004221"/>
    </source>
</evidence>
<feature type="region of interest" description="Disordered" evidence="1">
    <location>
        <begin position="393"/>
        <end position="412"/>
    </location>
</feature>
<dbReference type="AlphaFoldDB" id="I4EIS6"/>
<gene>
    <name evidence="2" type="ORF">NITHO_3610001</name>
</gene>